<dbReference type="STRING" id="1121451.DESAM_21812"/>
<proteinExistence type="predicted"/>
<dbReference type="PANTHER" id="PTHR15629:SF2">
    <property type="entry name" value="SH3 DOMAIN-CONTAINING YSC84-LIKE PROTEIN 1"/>
    <property type="match status" value="1"/>
</dbReference>
<feature type="domain" description="Ysc84 actin-binding" evidence="1">
    <location>
        <begin position="113"/>
        <end position="232"/>
    </location>
</feature>
<sequence>MNKFKLIIIISVSFLTLMSCNSIKKVTLSPCVSNSTTTMQRTVDSAACALNQIRSEMDDPIVDYLLEGAKAVFIFPDIYKAAFMIGAEAGPGVLCAKDDTGFWNGPAFFNMVGVDIGLQAGVMGRTFVVFLMDNEALEAALAGKIDLSMGADLAIGRVSGNSHRGVFDVEGNVIPLIYQAGMFGGMTYRSGAFMVSSDYNKKYYGEDVSVKELLMTHKFDKPEADVLLHSLAGL</sequence>
<dbReference type="InterPro" id="IPR051702">
    <property type="entry name" value="SH3_domain_YSC84-like"/>
</dbReference>
<dbReference type="HOGENOM" id="CLU_015320_4_2_7"/>
<dbReference type="OrthoDB" id="9782434at2"/>
<protein>
    <recommendedName>
        <fullName evidence="1">Ysc84 actin-binding domain-containing protein</fullName>
    </recommendedName>
</protein>
<name>L0RBF5_9BACT</name>
<dbReference type="eggNOG" id="COG2930">
    <property type="taxonomic scope" value="Bacteria"/>
</dbReference>
<organism evidence="2 3">
    <name type="scientific">Maridesulfovibrio hydrothermalis AM13 = DSM 14728</name>
    <dbReference type="NCBI Taxonomy" id="1121451"/>
    <lineage>
        <taxon>Bacteria</taxon>
        <taxon>Pseudomonadati</taxon>
        <taxon>Thermodesulfobacteriota</taxon>
        <taxon>Desulfovibrionia</taxon>
        <taxon>Desulfovibrionales</taxon>
        <taxon>Desulfovibrionaceae</taxon>
        <taxon>Maridesulfovibrio</taxon>
    </lineage>
</organism>
<keyword evidence="3" id="KW-1185">Reference proteome</keyword>
<dbReference type="CDD" id="cd11524">
    <property type="entry name" value="SYLF"/>
    <property type="match status" value="1"/>
</dbReference>
<evidence type="ECO:0000313" key="3">
    <source>
        <dbReference type="Proteomes" id="UP000010808"/>
    </source>
</evidence>
<dbReference type="PATRIC" id="fig|1121451.3.peg.2049"/>
<dbReference type="GO" id="GO:0035091">
    <property type="term" value="F:phosphatidylinositol binding"/>
    <property type="evidence" value="ECO:0007669"/>
    <property type="project" value="TreeGrafter"/>
</dbReference>
<dbReference type="EMBL" id="FO203522">
    <property type="protein sequence ID" value="CCO24089.1"/>
    <property type="molecule type" value="Genomic_DNA"/>
</dbReference>
<evidence type="ECO:0000313" key="2">
    <source>
        <dbReference type="EMBL" id="CCO24089.1"/>
    </source>
</evidence>
<gene>
    <name evidence="2" type="ORF">DESAM_21812</name>
</gene>
<dbReference type="Pfam" id="PF04366">
    <property type="entry name" value="Ysc84"/>
    <property type="match status" value="1"/>
</dbReference>
<dbReference type="AlphaFoldDB" id="L0RBF5"/>
<dbReference type="Proteomes" id="UP000010808">
    <property type="component" value="Chromosome"/>
</dbReference>
<dbReference type="PANTHER" id="PTHR15629">
    <property type="entry name" value="SH3YL1 PROTEIN"/>
    <property type="match status" value="1"/>
</dbReference>
<accession>L0RBF5</accession>
<dbReference type="PROSITE" id="PS51257">
    <property type="entry name" value="PROKAR_LIPOPROTEIN"/>
    <property type="match status" value="1"/>
</dbReference>
<dbReference type="InterPro" id="IPR007461">
    <property type="entry name" value="Ysc84_actin-binding"/>
</dbReference>
<evidence type="ECO:0000259" key="1">
    <source>
        <dbReference type="Pfam" id="PF04366"/>
    </source>
</evidence>
<reference evidence="2 3" key="1">
    <citation type="submission" date="2012-10" db="EMBL/GenBank/DDBJ databases">
        <authorList>
            <person name="Genoscope - CEA"/>
        </authorList>
    </citation>
    <scope>NUCLEOTIDE SEQUENCE [LARGE SCALE GENOMIC DNA]</scope>
    <source>
        <strain evidence="3">AM13 / DSM 14728</strain>
    </source>
</reference>
<dbReference type="KEGG" id="dhy:DESAM_21812"/>